<dbReference type="PANTHER" id="PTHR44835">
    <property type="entry name" value="UDP-N-ACETYLGLUCOSAMINE--PEPTIDE N-ACETYLGLUCOSAMINYLTRANSFERASE SPINDLY-RELATED"/>
    <property type="match status" value="1"/>
</dbReference>
<dbReference type="EC" id="2.4.1.255" evidence="3"/>
<evidence type="ECO:0000256" key="5">
    <source>
        <dbReference type="ARBA" id="ARBA00022679"/>
    </source>
</evidence>
<dbReference type="InterPro" id="IPR029489">
    <property type="entry name" value="OGT/SEC/SPY_C"/>
</dbReference>
<dbReference type="SUPFAM" id="SSF48452">
    <property type="entry name" value="TPR-like"/>
    <property type="match status" value="2"/>
</dbReference>
<evidence type="ECO:0000256" key="2">
    <source>
        <dbReference type="ARBA" id="ARBA00005386"/>
    </source>
</evidence>
<dbReference type="Gene3D" id="3.40.50.11380">
    <property type="match status" value="1"/>
</dbReference>
<keyword evidence="7" id="KW-0802">TPR repeat</keyword>
<dbReference type="InterPro" id="IPR051939">
    <property type="entry name" value="Glycosyltr_41/O-GlcNAc_trsf"/>
</dbReference>
<gene>
    <name evidence="9" type="ORF">NM961_13170</name>
</gene>
<feature type="domain" description="O-GlcNAc transferase C-terminal" evidence="8">
    <location>
        <begin position="488"/>
        <end position="652"/>
    </location>
</feature>
<keyword evidence="6" id="KW-0677">Repeat</keyword>
<dbReference type="Pfam" id="PF13844">
    <property type="entry name" value="Glyco_transf_41"/>
    <property type="match status" value="2"/>
</dbReference>
<comment type="similarity">
    <text evidence="2">Belongs to the glycosyltransferase 41 family. O-GlcNAc transferase subfamily.</text>
</comment>
<keyword evidence="10" id="KW-1185">Reference proteome</keyword>
<feature type="domain" description="O-GlcNAc transferase C-terminal" evidence="8">
    <location>
        <begin position="317"/>
        <end position="466"/>
    </location>
</feature>
<evidence type="ECO:0000256" key="6">
    <source>
        <dbReference type="ARBA" id="ARBA00022737"/>
    </source>
</evidence>
<dbReference type="PANTHER" id="PTHR44835:SF1">
    <property type="entry name" value="PROTEIN O-GLCNAC TRANSFERASE"/>
    <property type="match status" value="1"/>
</dbReference>
<keyword evidence="5" id="KW-0808">Transferase</keyword>
<evidence type="ECO:0000313" key="9">
    <source>
        <dbReference type="EMBL" id="MCQ4165664.1"/>
    </source>
</evidence>
<evidence type="ECO:0000256" key="4">
    <source>
        <dbReference type="ARBA" id="ARBA00022676"/>
    </source>
</evidence>
<sequence length="684" mass="74742">MVSPEQRIQHALQLAQTGKLPEAVALLRQLTAQAADLPLPRFLLALLLHQSGASRAALAEIDQALRLEPANPAMGELKATLLAQLGPPEAAEALARQLLADSGDRPQVWLCLGTALQQQKRLAQSAAALRSALALRADFAPARRLLIQVLLQQGQDEQALETASAAGFPDDAAALDAVDDFLASGALDQALALLHRFPQPARPGYERLVRIARLLHQRSRSSEALAWSEAAHALRPDALEPQEMRAVSLIDRGDVEAGLALYATLQARSDFGAESANRRLILSHYDPAQDTTSLFAAHTDWIRRYAPPFGTAFVRTQSADAGRRLRIGWISPRFNAGPVTSFLTDTLAAFDRENFQHVLVSLSGAADEATAGFRAMADTWLDARGLDDESLLQRLREQQFDIAVDLAGHSFGNRLRVLAQRVAPVQLCWLDYFNTTGLAAMDGWISDEWLTPADSPQRYVETLHRLHSGRFCYSPPAQAPLPDHAGSAADAPVFVSFNRLAKLNDGVLDAWAEILRRVPDARLELGAGLLGDAQVRAHTVERFSRRGIDAQRLRLHAKRSYADLLAAYRHADIALDPFPFSGCTTTADALWMGAAVITLPGSSFVSRQSASLLQRLGRAAWVAPDIAGYVAQAVAMAQHVDELRATRTQLRSEVRRRLCDAAAQAAEMGALFRWLWRDSAVRQH</sequence>
<dbReference type="InterPro" id="IPR011990">
    <property type="entry name" value="TPR-like_helical_dom_sf"/>
</dbReference>
<evidence type="ECO:0000256" key="3">
    <source>
        <dbReference type="ARBA" id="ARBA00011970"/>
    </source>
</evidence>
<proteinExistence type="inferred from homology"/>
<dbReference type="Gene3D" id="1.25.40.10">
    <property type="entry name" value="Tetratricopeptide repeat domain"/>
    <property type="match status" value="1"/>
</dbReference>
<dbReference type="SUPFAM" id="SSF53756">
    <property type="entry name" value="UDP-Glycosyltransferase/glycogen phosphorylase"/>
    <property type="match status" value="1"/>
</dbReference>
<name>A0ABT1QTR4_9GAMM</name>
<accession>A0ABT1QTR4</accession>
<organism evidence="9 10">
    <name type="scientific">Tahibacter harae</name>
    <dbReference type="NCBI Taxonomy" id="2963937"/>
    <lineage>
        <taxon>Bacteria</taxon>
        <taxon>Pseudomonadati</taxon>
        <taxon>Pseudomonadota</taxon>
        <taxon>Gammaproteobacteria</taxon>
        <taxon>Lysobacterales</taxon>
        <taxon>Rhodanobacteraceae</taxon>
        <taxon>Tahibacter</taxon>
    </lineage>
</organism>
<evidence type="ECO:0000313" key="10">
    <source>
        <dbReference type="Proteomes" id="UP001165498"/>
    </source>
</evidence>
<dbReference type="Gene3D" id="3.40.50.2000">
    <property type="entry name" value="Glycogen Phosphorylase B"/>
    <property type="match status" value="1"/>
</dbReference>
<comment type="pathway">
    <text evidence="1">Protein modification; protein glycosylation.</text>
</comment>
<dbReference type="SMART" id="SM00028">
    <property type="entry name" value="TPR"/>
    <property type="match status" value="3"/>
</dbReference>
<dbReference type="EMBL" id="JANFQO010000011">
    <property type="protein sequence ID" value="MCQ4165664.1"/>
    <property type="molecule type" value="Genomic_DNA"/>
</dbReference>
<evidence type="ECO:0000259" key="8">
    <source>
        <dbReference type="Pfam" id="PF13844"/>
    </source>
</evidence>
<dbReference type="Proteomes" id="UP001165498">
    <property type="component" value="Unassembled WGS sequence"/>
</dbReference>
<evidence type="ECO:0000256" key="7">
    <source>
        <dbReference type="ARBA" id="ARBA00022803"/>
    </source>
</evidence>
<protein>
    <recommendedName>
        <fullName evidence="3">protein O-GlcNAc transferase</fullName>
        <ecNumber evidence="3">2.4.1.255</ecNumber>
    </recommendedName>
</protein>
<dbReference type="InterPro" id="IPR019734">
    <property type="entry name" value="TPR_rpt"/>
</dbReference>
<reference evidence="9" key="1">
    <citation type="submission" date="2022-07" db="EMBL/GenBank/DDBJ databases">
        <title>Tahibacter sp., a new gammaproteobacterium isolated from the silt sample collected at pig farm.</title>
        <authorList>
            <person name="Chen H."/>
        </authorList>
    </citation>
    <scope>NUCLEOTIDE SEQUENCE</scope>
    <source>
        <strain evidence="9">P2K</strain>
    </source>
</reference>
<comment type="caution">
    <text evidence="9">The sequence shown here is derived from an EMBL/GenBank/DDBJ whole genome shotgun (WGS) entry which is preliminary data.</text>
</comment>
<dbReference type="RefSeq" id="WP_255914854.1">
    <property type="nucleotide sequence ID" value="NZ_JANFQO010000011.1"/>
</dbReference>
<keyword evidence="4" id="KW-0328">Glycosyltransferase</keyword>
<evidence type="ECO:0000256" key="1">
    <source>
        <dbReference type="ARBA" id="ARBA00004922"/>
    </source>
</evidence>